<dbReference type="EMBL" id="JASBAO010000001">
    <property type="protein sequence ID" value="MDI2090655.1"/>
    <property type="molecule type" value="Genomic_DNA"/>
</dbReference>
<evidence type="ECO:0000313" key="2">
    <source>
        <dbReference type="EMBL" id="MDI2090655.1"/>
    </source>
</evidence>
<keyword evidence="3" id="KW-1185">Reference proteome</keyword>
<organism evidence="2 3">
    <name type="scientific">Commensalibacter oyaizuii</name>
    <dbReference type="NCBI Taxonomy" id="3043873"/>
    <lineage>
        <taxon>Bacteria</taxon>
        <taxon>Pseudomonadati</taxon>
        <taxon>Pseudomonadota</taxon>
        <taxon>Alphaproteobacteria</taxon>
        <taxon>Acetobacterales</taxon>
        <taxon>Acetobacteraceae</taxon>
    </lineage>
</organism>
<evidence type="ECO:0000256" key="1">
    <source>
        <dbReference type="SAM" id="Phobius"/>
    </source>
</evidence>
<dbReference type="RefSeq" id="WP_281447785.1">
    <property type="nucleotide sequence ID" value="NZ_JASBAO010000001.1"/>
</dbReference>
<keyword evidence="1" id="KW-0812">Transmembrane</keyword>
<reference evidence="2" key="1">
    <citation type="submission" date="2023-05" db="EMBL/GenBank/DDBJ databases">
        <title>Whole genome sequence of Commensalibacter sp.</title>
        <authorList>
            <person name="Charoenyingcharoen P."/>
            <person name="Yukphan P."/>
        </authorList>
    </citation>
    <scope>NUCLEOTIDE SEQUENCE</scope>
    <source>
        <strain evidence="2">TBRC 16381</strain>
    </source>
</reference>
<dbReference type="CDD" id="cd00198">
    <property type="entry name" value="vWFA"/>
    <property type="match status" value="1"/>
</dbReference>
<feature type="transmembrane region" description="Helical" evidence="1">
    <location>
        <begin position="16"/>
        <end position="37"/>
    </location>
</feature>
<dbReference type="InterPro" id="IPR029062">
    <property type="entry name" value="Class_I_gatase-like"/>
</dbReference>
<feature type="transmembrane region" description="Helical" evidence="1">
    <location>
        <begin position="44"/>
        <end position="64"/>
    </location>
</feature>
<comment type="caution">
    <text evidence="2">The sequence shown here is derived from an EMBL/GenBank/DDBJ whole genome shotgun (WGS) entry which is preliminary data.</text>
</comment>
<dbReference type="InterPro" id="IPR036465">
    <property type="entry name" value="vWFA_dom_sf"/>
</dbReference>
<protein>
    <submittedName>
        <fullName evidence="2">VWA domain-containing protein</fullName>
    </submittedName>
</protein>
<dbReference type="SUPFAM" id="SSF52317">
    <property type="entry name" value="Class I glutamine amidotransferase-like"/>
    <property type="match status" value="1"/>
</dbReference>
<proteinExistence type="predicted"/>
<accession>A0ABT6Q0Y3</accession>
<dbReference type="SUPFAM" id="SSF53300">
    <property type="entry name" value="vWA-like"/>
    <property type="match status" value="1"/>
</dbReference>
<gene>
    <name evidence="2" type="ORF">QJV27_04530</name>
</gene>
<keyword evidence="1" id="KW-0472">Membrane</keyword>
<feature type="transmembrane region" description="Helical" evidence="1">
    <location>
        <begin position="675"/>
        <end position="697"/>
    </location>
</feature>
<dbReference type="PANTHER" id="PTHR37947:SF1">
    <property type="entry name" value="BLL2462 PROTEIN"/>
    <property type="match status" value="1"/>
</dbReference>
<dbReference type="Gene3D" id="3.40.50.880">
    <property type="match status" value="1"/>
</dbReference>
<keyword evidence="1" id="KW-1133">Transmembrane helix</keyword>
<dbReference type="Proteomes" id="UP001431634">
    <property type="component" value="Unassembled WGS sequence"/>
</dbReference>
<dbReference type="PANTHER" id="PTHR37947">
    <property type="entry name" value="BLL2462 PROTEIN"/>
    <property type="match status" value="1"/>
</dbReference>
<evidence type="ECO:0000313" key="3">
    <source>
        <dbReference type="Proteomes" id="UP001431634"/>
    </source>
</evidence>
<sequence>MLKQLTSFNLHFDPLLPFWALLCIAILCAIILCISLFNRSYKGILWRFLTCFILLAWLSGPIIFKNHQQELPQTLLILMDKSDSMSIGERQTIAQAALTRLLQTLPPNLHPKIISFRNDQNQGTNLFQAVEKAANQIPTTQLGGVIVITDGQIHDVPKDFPKSMTLATHKTLPLYALLPASHEQTDRSLKILHTPAYTITGKKAEIKLQVNDNGISVPRDAVATLTILQENQPTLTMNVPVGSPQTIQVPVTHNGKNLIGISVFPLFGEISDINNHQIIQINGIRDKLKVLLVSSSPNQGERAWRSLLKSDPSVDLVHFTILRSAEQDENIPANELALIPFPINELFMQKINLFDLIILDGFENRNSLPPYYLAQIVNYVRKGGGLFLIAGPEYAQNFSLQNSPLRSILPAHVASDRDIINTPFKPELTPLGKKHPVTKILSKNQLNWGSWYRYLKATGDIAGQVLMQTPDQSPLLILNHVDKGRVALLLSDQLWLWSKGAQKEGPQAELLRRLSHWLMKEPELEEEQLKATIQNKKLTIYWENTHDQRPSEFTITSPSGQIQSATLTPDQENGSATVTVPAKEDGIWKISNEHLTTYTAAQLSDPIEMNELAVTATQLSKLLQNHGYVFWLGDHPNQISLPKIETTDQQNPSYANATSMKFPKHVTYTTTHQSIYHILSPWMTLILGLGCLFMAWYRESKS</sequence>
<name>A0ABT6Q0Y3_9PROT</name>